<proteinExistence type="predicted"/>
<keyword evidence="5 7" id="KW-0472">Membrane</keyword>
<organism evidence="9 10">
    <name type="scientific">Tsukamurella tyrosinosolvens</name>
    <dbReference type="NCBI Taxonomy" id="57704"/>
    <lineage>
        <taxon>Bacteria</taxon>
        <taxon>Bacillati</taxon>
        <taxon>Actinomycetota</taxon>
        <taxon>Actinomycetes</taxon>
        <taxon>Mycobacteriales</taxon>
        <taxon>Tsukamurellaceae</taxon>
        <taxon>Tsukamurella</taxon>
    </lineage>
</organism>
<feature type="transmembrane region" description="Helical" evidence="7">
    <location>
        <begin position="32"/>
        <end position="53"/>
    </location>
</feature>
<dbReference type="EMBL" id="FNSA01000003">
    <property type="protein sequence ID" value="SEB74302.1"/>
    <property type="molecule type" value="Genomic_DNA"/>
</dbReference>
<feature type="region of interest" description="Disordered" evidence="6">
    <location>
        <begin position="98"/>
        <end position="123"/>
    </location>
</feature>
<evidence type="ECO:0000256" key="4">
    <source>
        <dbReference type="ARBA" id="ARBA00022989"/>
    </source>
</evidence>
<dbReference type="Pfam" id="PF13396">
    <property type="entry name" value="PLDc_N"/>
    <property type="match status" value="1"/>
</dbReference>
<feature type="region of interest" description="Disordered" evidence="6">
    <location>
        <begin position="64"/>
        <end position="86"/>
    </location>
</feature>
<dbReference type="OrthoDB" id="3298527at2"/>
<evidence type="ECO:0000256" key="7">
    <source>
        <dbReference type="SAM" id="Phobius"/>
    </source>
</evidence>
<keyword evidence="4 7" id="KW-1133">Transmembrane helix</keyword>
<dbReference type="GO" id="GO:0005886">
    <property type="term" value="C:plasma membrane"/>
    <property type="evidence" value="ECO:0007669"/>
    <property type="project" value="UniProtKB-SubCell"/>
</dbReference>
<dbReference type="InterPro" id="IPR027379">
    <property type="entry name" value="CLS_N"/>
</dbReference>
<accession>A0A1H4LVQ4</accession>
<evidence type="ECO:0000256" key="6">
    <source>
        <dbReference type="SAM" id="MobiDB-lite"/>
    </source>
</evidence>
<keyword evidence="2" id="KW-1003">Cell membrane</keyword>
<feature type="domain" description="Cardiolipin synthase N-terminal" evidence="8">
    <location>
        <begin position="10"/>
        <end position="55"/>
    </location>
</feature>
<evidence type="ECO:0000313" key="9">
    <source>
        <dbReference type="EMBL" id="SEB74302.1"/>
    </source>
</evidence>
<evidence type="ECO:0000256" key="3">
    <source>
        <dbReference type="ARBA" id="ARBA00022692"/>
    </source>
</evidence>
<protein>
    <submittedName>
        <fullName evidence="9">Phospholipase_D-nuclease N-terminal</fullName>
    </submittedName>
</protein>
<sequence length="123" mass="13895">MPYFGAIVMLLWVAALIDVIVSDEYRVRHLPKGGWLIIVILIPLAGSLIWFLLGRPVGAVAGGGAPSRTTGFPEYERPGRHIAQYPDDDDEFLRQCRERAEQQRRKAKEMDARNHPDAPEDKD</sequence>
<dbReference type="GeneID" id="300995714"/>
<dbReference type="KEGG" id="tsm:ASU32_02435"/>
<reference evidence="10" key="1">
    <citation type="submission" date="2016-10" db="EMBL/GenBank/DDBJ databases">
        <authorList>
            <person name="Varghese N."/>
            <person name="Submissions S."/>
        </authorList>
    </citation>
    <scope>NUCLEOTIDE SEQUENCE [LARGE SCALE GENOMIC DNA]</scope>
    <source>
        <strain evidence="10">DSM 44234</strain>
    </source>
</reference>
<evidence type="ECO:0000259" key="8">
    <source>
        <dbReference type="Pfam" id="PF13396"/>
    </source>
</evidence>
<evidence type="ECO:0000256" key="5">
    <source>
        <dbReference type="ARBA" id="ARBA00023136"/>
    </source>
</evidence>
<name>A0A1H4LVQ4_TSUTY</name>
<gene>
    <name evidence="9" type="ORF">SAMN04489793_0698</name>
</gene>
<evidence type="ECO:0000313" key="10">
    <source>
        <dbReference type="Proteomes" id="UP000182241"/>
    </source>
</evidence>
<comment type="subcellular location">
    <subcellularLocation>
        <location evidence="1">Cell membrane</location>
        <topology evidence="1">Multi-pass membrane protein</topology>
    </subcellularLocation>
</comment>
<evidence type="ECO:0000256" key="2">
    <source>
        <dbReference type="ARBA" id="ARBA00022475"/>
    </source>
</evidence>
<dbReference type="RefSeq" id="WP_068523535.1">
    <property type="nucleotide sequence ID" value="NZ_CBDRGN010000005.1"/>
</dbReference>
<keyword evidence="10" id="KW-1185">Reference proteome</keyword>
<dbReference type="STRING" id="57704.SAMN04489793_0698"/>
<keyword evidence="3 7" id="KW-0812">Transmembrane</keyword>
<evidence type="ECO:0000256" key="1">
    <source>
        <dbReference type="ARBA" id="ARBA00004651"/>
    </source>
</evidence>
<dbReference type="Proteomes" id="UP000182241">
    <property type="component" value="Unassembled WGS sequence"/>
</dbReference>
<dbReference type="AlphaFoldDB" id="A0A1H4LVQ4"/>